<keyword evidence="7" id="KW-1185">Reference proteome</keyword>
<dbReference type="Pfam" id="PF01074">
    <property type="entry name" value="Glyco_hydro_38N"/>
    <property type="match status" value="1"/>
</dbReference>
<evidence type="ECO:0000256" key="3">
    <source>
        <dbReference type="ARBA" id="ARBA00022801"/>
    </source>
</evidence>
<comment type="similarity">
    <text evidence="1">Belongs to the glycosyl hydrolase 38 family.</text>
</comment>
<evidence type="ECO:0000259" key="5">
    <source>
        <dbReference type="SMART" id="SM00872"/>
    </source>
</evidence>
<dbReference type="GO" id="GO:0009313">
    <property type="term" value="P:oligosaccharide catabolic process"/>
    <property type="evidence" value="ECO:0007669"/>
    <property type="project" value="TreeGrafter"/>
</dbReference>
<dbReference type="Gene3D" id="1.20.1270.50">
    <property type="entry name" value="Glycoside hydrolase family 38, central domain"/>
    <property type="match status" value="1"/>
</dbReference>
<evidence type="ECO:0000313" key="6">
    <source>
        <dbReference type="EMBL" id="TBL72421.1"/>
    </source>
</evidence>
<evidence type="ECO:0000256" key="1">
    <source>
        <dbReference type="ARBA" id="ARBA00009792"/>
    </source>
</evidence>
<dbReference type="AlphaFoldDB" id="A0A4V2J3H1"/>
<dbReference type="SUPFAM" id="SSF88713">
    <property type="entry name" value="Glycoside hydrolase/deacetylase"/>
    <property type="match status" value="1"/>
</dbReference>
<dbReference type="GO" id="GO:0030246">
    <property type="term" value="F:carbohydrate binding"/>
    <property type="evidence" value="ECO:0007669"/>
    <property type="project" value="InterPro"/>
</dbReference>
<dbReference type="RefSeq" id="WP_131016989.1">
    <property type="nucleotide sequence ID" value="NZ_SIRE01000024.1"/>
</dbReference>
<dbReference type="InterPro" id="IPR037094">
    <property type="entry name" value="Glyco_hydro_38_cen_sf"/>
</dbReference>
<dbReference type="InterPro" id="IPR015341">
    <property type="entry name" value="Glyco_hydro_38_cen"/>
</dbReference>
<feature type="domain" description="Glycoside hydrolase family 38 central" evidence="5">
    <location>
        <begin position="285"/>
        <end position="363"/>
    </location>
</feature>
<dbReference type="InterPro" id="IPR028995">
    <property type="entry name" value="Glyco_hydro_57/38_cen_sf"/>
</dbReference>
<dbReference type="InterPro" id="IPR013780">
    <property type="entry name" value="Glyco_hydro_b"/>
</dbReference>
<dbReference type="SUPFAM" id="SSF88688">
    <property type="entry name" value="Families 57/38 glycoside transferase middle domain"/>
    <property type="match status" value="1"/>
</dbReference>
<dbReference type="GO" id="GO:0046872">
    <property type="term" value="F:metal ion binding"/>
    <property type="evidence" value="ECO:0007669"/>
    <property type="project" value="UniProtKB-KW"/>
</dbReference>
<keyword evidence="2" id="KW-0479">Metal-binding</keyword>
<dbReference type="GO" id="GO:0006013">
    <property type="term" value="P:mannose metabolic process"/>
    <property type="evidence" value="ECO:0007669"/>
    <property type="project" value="InterPro"/>
</dbReference>
<dbReference type="Proteomes" id="UP000293142">
    <property type="component" value="Unassembled WGS sequence"/>
</dbReference>
<dbReference type="Gene3D" id="2.70.98.30">
    <property type="entry name" value="Golgi alpha-mannosidase II, domain 4"/>
    <property type="match status" value="1"/>
</dbReference>
<comment type="caution">
    <text evidence="6">The sequence shown here is derived from an EMBL/GenBank/DDBJ whole genome shotgun (WGS) entry which is preliminary data.</text>
</comment>
<reference evidence="6 7" key="1">
    <citation type="submission" date="2019-02" db="EMBL/GenBank/DDBJ databases">
        <title>Paenibacillus sp. nov., isolated from surface-sterilized tissue of Thalictrum simplex L.</title>
        <authorList>
            <person name="Tuo L."/>
        </authorList>
    </citation>
    <scope>NUCLEOTIDE SEQUENCE [LARGE SCALE GENOMIC DNA]</scope>
    <source>
        <strain evidence="6 7">N2SHLJ1</strain>
    </source>
</reference>
<proteinExistence type="inferred from homology"/>
<evidence type="ECO:0000256" key="2">
    <source>
        <dbReference type="ARBA" id="ARBA00022723"/>
    </source>
</evidence>
<dbReference type="PANTHER" id="PTHR46017:SF1">
    <property type="entry name" value="ALPHA-MANNOSIDASE 2C1"/>
    <property type="match status" value="1"/>
</dbReference>
<dbReference type="OrthoDB" id="9772207at2"/>
<accession>A0A4V2J3H1</accession>
<dbReference type="SUPFAM" id="SSF74650">
    <property type="entry name" value="Galactose mutarotase-like"/>
    <property type="match status" value="1"/>
</dbReference>
<name>A0A4V2J3H1_9BACL</name>
<dbReference type="InterPro" id="IPR011013">
    <property type="entry name" value="Gal_mutarotase_sf_dom"/>
</dbReference>
<dbReference type="GO" id="GO:0004559">
    <property type="term" value="F:alpha-mannosidase activity"/>
    <property type="evidence" value="ECO:0007669"/>
    <property type="project" value="InterPro"/>
</dbReference>
<dbReference type="EMBL" id="SIRE01000024">
    <property type="protein sequence ID" value="TBL72421.1"/>
    <property type="molecule type" value="Genomic_DNA"/>
</dbReference>
<dbReference type="Gene3D" id="3.20.110.10">
    <property type="entry name" value="Glycoside hydrolase 38, N terminal domain"/>
    <property type="match status" value="1"/>
</dbReference>
<dbReference type="PANTHER" id="PTHR46017">
    <property type="entry name" value="ALPHA-MANNOSIDASE 2C1"/>
    <property type="match status" value="1"/>
</dbReference>
<evidence type="ECO:0000256" key="4">
    <source>
        <dbReference type="ARBA" id="ARBA00023295"/>
    </source>
</evidence>
<keyword evidence="4" id="KW-0326">Glycosidase</keyword>
<organism evidence="6 7">
    <name type="scientific">Paenibacillus thalictri</name>
    <dbReference type="NCBI Taxonomy" id="2527873"/>
    <lineage>
        <taxon>Bacteria</taxon>
        <taxon>Bacillati</taxon>
        <taxon>Bacillota</taxon>
        <taxon>Bacilli</taxon>
        <taxon>Bacillales</taxon>
        <taxon>Paenibacillaceae</taxon>
        <taxon>Paenibacillus</taxon>
    </lineage>
</organism>
<dbReference type="Gene3D" id="2.60.40.1180">
    <property type="entry name" value="Golgi alpha-mannosidase II"/>
    <property type="match status" value="1"/>
</dbReference>
<evidence type="ECO:0000313" key="7">
    <source>
        <dbReference type="Proteomes" id="UP000293142"/>
    </source>
</evidence>
<keyword evidence="3" id="KW-0378">Hydrolase</keyword>
<gene>
    <name evidence="6" type="ORF">EYB31_28990</name>
</gene>
<dbReference type="Pfam" id="PF09261">
    <property type="entry name" value="Alpha-mann_mid"/>
    <property type="match status" value="1"/>
</dbReference>
<dbReference type="CDD" id="cd10789">
    <property type="entry name" value="GH38N_AMII_ER_cytosolic"/>
    <property type="match status" value="1"/>
</dbReference>
<dbReference type="Pfam" id="PF07748">
    <property type="entry name" value="Glyco_hydro_38C"/>
    <property type="match status" value="1"/>
</dbReference>
<protein>
    <submittedName>
        <fullName evidence="6">Alpha-mannosidase</fullName>
    </submittedName>
</protein>
<dbReference type="InterPro" id="IPR000602">
    <property type="entry name" value="Glyco_hydro_38_N"/>
</dbReference>
<dbReference type="InterPro" id="IPR027291">
    <property type="entry name" value="Glyco_hydro_38_N_sf"/>
</dbReference>
<dbReference type="InterPro" id="IPR011682">
    <property type="entry name" value="Glyco_hydro_38_C"/>
</dbReference>
<sequence length="841" mass="95501">MDNGQRASDNAEGSADLVLHMIGNAHLDPVWLWRWQEGYAEIKATFRSALDRMKEFPEFVFTCAGAAYYRWVEENAPEMFAELRQRVAEGRWVIVGGWWIQPDCNLPSGESFARHALYSQRYFRERFGVMAKVGYNVDSFGHHGMLPQLLKQSGMEYYVFMRPEQHEKAMESNLFWWESKDGSRVLAYRIPLGYTTRPNDGVTEKIEALGKTMEEQGTDQMCFYGVGNHGGGPTIANLLDIRAAREKWGQEAIQLSSPNAYFERVMQKGGEHALRLPVVQDDLQHHASGCYSAHSETKASNREAEHRLLTAEKWSTMAHHMLKLPYRNERFQEAWESVMFNQFHDIMGGCSIKEAYQDARESYGHALYIAAASMNAAMQKISWSIGTMRPGIVSLTRDKDRTLWEQNDLGVPFVVFNPHSWEVTTPVQIPQQMKGVTDEAEVPQQIQRVRASRTNGGDKYDTLFLAKVPAMGYRVYWIYREQAKFEEVREAAPELSVTPTSLENRFIRLDIESHTGYIKRLADKRTGVDVLSGKGAVPVVIDEYDCDTWAHGKWSFRDELGRFADAKISVVEEGPVRGCLRVTSRYGGSVLRQDFMLHKDSADIQVKVKLDWQERHKMLKLSFPVHVEQPTATYEIPYGTIERPVNGEEEAGQQWLDISGTSPASGCKIGLALLNNGKYAFDVKDSELRMTVARGAIFADHYGQRDELCEFMDQGVQEFAYALVPHEGSWQDAGVVRKAYELGVPLSYVIETYHEGNLPQRYCGIRIESEHVVATAFKKAEEADGYILRCYETDGRPAAGAIEVPMLGRKWTAAFGPCEIKTFLIPYDPKLDIAETNLLEL</sequence>
<dbReference type="SMART" id="SM00872">
    <property type="entry name" value="Alpha-mann_mid"/>
    <property type="match status" value="1"/>
</dbReference>
<dbReference type="InterPro" id="IPR011330">
    <property type="entry name" value="Glyco_hydro/deAcase_b/a-brl"/>
</dbReference>